<dbReference type="PaxDb" id="3847-GLYMA08G16353.1"/>
<dbReference type="AlphaFoldDB" id="K7L6X8"/>
<reference evidence="2 3" key="1">
    <citation type="journal article" date="2010" name="Nature">
        <title>Genome sequence of the palaeopolyploid soybean.</title>
        <authorList>
            <person name="Schmutz J."/>
            <person name="Cannon S.B."/>
            <person name="Schlueter J."/>
            <person name="Ma J."/>
            <person name="Mitros T."/>
            <person name="Nelson W."/>
            <person name="Hyten D.L."/>
            <person name="Song Q."/>
            <person name="Thelen J.J."/>
            <person name="Cheng J."/>
            <person name="Xu D."/>
            <person name="Hellsten U."/>
            <person name="May G.D."/>
            <person name="Yu Y."/>
            <person name="Sakurai T."/>
            <person name="Umezawa T."/>
            <person name="Bhattacharyya M.K."/>
            <person name="Sandhu D."/>
            <person name="Valliyodan B."/>
            <person name="Lindquist E."/>
            <person name="Peto M."/>
            <person name="Grant D."/>
            <person name="Shu S."/>
            <person name="Goodstein D."/>
            <person name="Barry K."/>
            <person name="Futrell-Griggs M."/>
            <person name="Abernathy B."/>
            <person name="Du J."/>
            <person name="Tian Z."/>
            <person name="Zhu L."/>
            <person name="Gill N."/>
            <person name="Joshi T."/>
            <person name="Libault M."/>
            <person name="Sethuraman A."/>
            <person name="Zhang X.-C."/>
            <person name="Shinozaki K."/>
            <person name="Nguyen H.T."/>
            <person name="Wing R.A."/>
            <person name="Cregan P."/>
            <person name="Specht J."/>
            <person name="Grimwood J."/>
            <person name="Rokhsar D."/>
            <person name="Stacey G."/>
            <person name="Shoemaker R.C."/>
            <person name="Jackson S.A."/>
        </authorList>
    </citation>
    <scope>NUCLEOTIDE SEQUENCE [LARGE SCALE GENOMIC DNA]</scope>
    <source>
        <strain evidence="3">cv. Williams 82</strain>
        <tissue evidence="2">Callus</tissue>
    </source>
</reference>
<evidence type="ECO:0000313" key="2">
    <source>
        <dbReference type="EMBL" id="KRH43504.1"/>
    </source>
</evidence>
<sequence length="101" mass="11258">MLLSLKSHHCISFLASSSQHSSSPFPFHSLTLFHHFLLHFLLSMDTIFVKKIENQQPSFSCGCIATPICSPSPKSPSPMSNLADQTLSSPLNSDFLHHRLH</sequence>
<dbReference type="EnsemblPlants" id="KRH43504">
    <property type="protein sequence ID" value="KRH43504"/>
    <property type="gene ID" value="GLYMA_08G153900"/>
</dbReference>
<evidence type="ECO:0000313" key="3">
    <source>
        <dbReference type="EnsemblPlants" id="KRH43504"/>
    </source>
</evidence>
<dbReference type="InParanoid" id="K7L6X8"/>
<proteinExistence type="predicted"/>
<name>K7L6X8_SOYBN</name>
<feature type="region of interest" description="Disordered" evidence="1">
    <location>
        <begin position="71"/>
        <end position="101"/>
    </location>
</feature>
<dbReference type="Gramene" id="KRH43504">
    <property type="protein sequence ID" value="KRH43504"/>
    <property type="gene ID" value="GLYMA_08G153900"/>
</dbReference>
<evidence type="ECO:0000256" key="1">
    <source>
        <dbReference type="SAM" id="MobiDB-lite"/>
    </source>
</evidence>
<accession>K7L6X8</accession>
<reference evidence="3" key="2">
    <citation type="submission" date="2018-02" db="UniProtKB">
        <authorList>
            <consortium name="EnsemblPlants"/>
        </authorList>
    </citation>
    <scope>IDENTIFICATION</scope>
    <source>
        <strain evidence="3">Williams 82</strain>
    </source>
</reference>
<gene>
    <name evidence="2" type="ORF">GLYMA_08G153900</name>
</gene>
<feature type="compositionally biased region" description="Polar residues" evidence="1">
    <location>
        <begin position="82"/>
        <end position="92"/>
    </location>
</feature>
<reference evidence="2" key="3">
    <citation type="submission" date="2018-07" db="EMBL/GenBank/DDBJ databases">
        <title>WGS assembly of Glycine max.</title>
        <authorList>
            <person name="Schmutz J."/>
            <person name="Cannon S."/>
            <person name="Schlueter J."/>
            <person name="Ma J."/>
            <person name="Mitros T."/>
            <person name="Nelson W."/>
            <person name="Hyten D."/>
            <person name="Song Q."/>
            <person name="Thelen J."/>
            <person name="Cheng J."/>
            <person name="Xu D."/>
            <person name="Hellsten U."/>
            <person name="May G."/>
            <person name="Yu Y."/>
            <person name="Sakurai T."/>
            <person name="Umezawa T."/>
            <person name="Bhattacharyya M."/>
            <person name="Sandhu D."/>
            <person name="Valliyodan B."/>
            <person name="Lindquist E."/>
            <person name="Peto M."/>
            <person name="Grant D."/>
            <person name="Shu S."/>
            <person name="Goodstein D."/>
            <person name="Barry K."/>
            <person name="Futrell-Griggs M."/>
            <person name="Abernathy B."/>
            <person name="Du J."/>
            <person name="Tian Z."/>
            <person name="Zhu L."/>
            <person name="Gill N."/>
            <person name="Joshi T."/>
            <person name="Libault M."/>
            <person name="Sethuraman A."/>
            <person name="Zhang X."/>
            <person name="Shinozaki K."/>
            <person name="Nguyen H."/>
            <person name="Wing R."/>
            <person name="Cregan P."/>
            <person name="Specht J."/>
            <person name="Grimwood J."/>
            <person name="Rokhsar D."/>
            <person name="Stacey G."/>
            <person name="Shoemaker R."/>
            <person name="Jackson S."/>
        </authorList>
    </citation>
    <scope>NUCLEOTIDE SEQUENCE</scope>
    <source>
        <tissue evidence="2">Callus</tissue>
    </source>
</reference>
<dbReference type="HOGENOM" id="CLU_2296758_0_0_1"/>
<dbReference type="EMBL" id="CM000841">
    <property type="protein sequence ID" value="KRH43504.1"/>
    <property type="molecule type" value="Genomic_DNA"/>
</dbReference>
<feature type="compositionally biased region" description="Low complexity" evidence="1">
    <location>
        <begin position="71"/>
        <end position="80"/>
    </location>
</feature>
<protein>
    <submittedName>
        <fullName evidence="2 3">Uncharacterized protein</fullName>
    </submittedName>
</protein>
<evidence type="ECO:0000313" key="4">
    <source>
        <dbReference type="Proteomes" id="UP000008827"/>
    </source>
</evidence>
<keyword evidence="4" id="KW-1185">Reference proteome</keyword>
<dbReference type="Proteomes" id="UP000008827">
    <property type="component" value="Chromosome 8"/>
</dbReference>
<organism evidence="3">
    <name type="scientific">Glycine max</name>
    <name type="common">Soybean</name>
    <name type="synonym">Glycine hispida</name>
    <dbReference type="NCBI Taxonomy" id="3847"/>
    <lineage>
        <taxon>Eukaryota</taxon>
        <taxon>Viridiplantae</taxon>
        <taxon>Streptophyta</taxon>
        <taxon>Embryophyta</taxon>
        <taxon>Tracheophyta</taxon>
        <taxon>Spermatophyta</taxon>
        <taxon>Magnoliopsida</taxon>
        <taxon>eudicotyledons</taxon>
        <taxon>Gunneridae</taxon>
        <taxon>Pentapetalae</taxon>
        <taxon>rosids</taxon>
        <taxon>fabids</taxon>
        <taxon>Fabales</taxon>
        <taxon>Fabaceae</taxon>
        <taxon>Papilionoideae</taxon>
        <taxon>50 kb inversion clade</taxon>
        <taxon>NPAAA clade</taxon>
        <taxon>indigoferoid/millettioid clade</taxon>
        <taxon>Phaseoleae</taxon>
        <taxon>Glycine</taxon>
        <taxon>Glycine subgen. Soja</taxon>
    </lineage>
</organism>